<feature type="transmembrane region" description="Helical" evidence="10">
    <location>
        <begin position="28"/>
        <end position="46"/>
    </location>
</feature>
<evidence type="ECO:0000256" key="4">
    <source>
        <dbReference type="ARBA" id="ARBA00022692"/>
    </source>
</evidence>
<dbReference type="EMBL" id="DVNG01000037">
    <property type="protein sequence ID" value="HIU49937.1"/>
    <property type="molecule type" value="Genomic_DNA"/>
</dbReference>
<dbReference type="InterPro" id="IPR047196">
    <property type="entry name" value="YidC_ALB_C"/>
</dbReference>
<dbReference type="GO" id="GO:0005886">
    <property type="term" value="C:plasma membrane"/>
    <property type="evidence" value="ECO:0007669"/>
    <property type="project" value="UniProtKB-SubCell"/>
</dbReference>
<evidence type="ECO:0000256" key="6">
    <source>
        <dbReference type="ARBA" id="ARBA00022989"/>
    </source>
</evidence>
<evidence type="ECO:0000256" key="1">
    <source>
        <dbReference type="ARBA" id="ARBA00004651"/>
    </source>
</evidence>
<keyword evidence="4 9" id="KW-0812">Transmembrane</keyword>
<dbReference type="Pfam" id="PF02096">
    <property type="entry name" value="60KD_IMP"/>
    <property type="match status" value="1"/>
</dbReference>
<gene>
    <name evidence="12" type="ORF">IAD22_02850</name>
</gene>
<dbReference type="GO" id="GO:0015031">
    <property type="term" value="P:protein transport"/>
    <property type="evidence" value="ECO:0007669"/>
    <property type="project" value="UniProtKB-KW"/>
</dbReference>
<dbReference type="NCBIfam" id="TIGR03592">
    <property type="entry name" value="yidC_oxa1_cterm"/>
    <property type="match status" value="1"/>
</dbReference>
<feature type="transmembrane region" description="Helical" evidence="10">
    <location>
        <begin position="202"/>
        <end position="221"/>
    </location>
</feature>
<dbReference type="GO" id="GO:0032977">
    <property type="term" value="F:membrane insertase activity"/>
    <property type="evidence" value="ECO:0007669"/>
    <property type="project" value="InterPro"/>
</dbReference>
<reference evidence="12" key="2">
    <citation type="journal article" date="2021" name="PeerJ">
        <title>Extensive microbial diversity within the chicken gut microbiome revealed by metagenomics and culture.</title>
        <authorList>
            <person name="Gilroy R."/>
            <person name="Ravi A."/>
            <person name="Getino M."/>
            <person name="Pursley I."/>
            <person name="Horton D.L."/>
            <person name="Alikhan N.F."/>
            <person name="Baker D."/>
            <person name="Gharbi K."/>
            <person name="Hall N."/>
            <person name="Watson M."/>
            <person name="Adriaenssens E.M."/>
            <person name="Foster-Nyarko E."/>
            <person name="Jarju S."/>
            <person name="Secka A."/>
            <person name="Antonio M."/>
            <person name="Oren A."/>
            <person name="Chaudhuri R.R."/>
            <person name="La Ragione R."/>
            <person name="Hildebrand F."/>
            <person name="Pallen M.J."/>
        </authorList>
    </citation>
    <scope>NUCLEOTIDE SEQUENCE</scope>
    <source>
        <strain evidence="12">ChiGjej1B1-1684</strain>
    </source>
</reference>
<dbReference type="CDD" id="cd20070">
    <property type="entry name" value="5TM_YidC_Alb3"/>
    <property type="match status" value="1"/>
</dbReference>
<keyword evidence="5" id="KW-0653">Protein transport</keyword>
<keyword evidence="7 10" id="KW-0472">Membrane</keyword>
<dbReference type="PANTHER" id="PTHR12428:SF65">
    <property type="entry name" value="CYTOCHROME C OXIDASE ASSEMBLY PROTEIN COX18, MITOCHONDRIAL"/>
    <property type="match status" value="1"/>
</dbReference>
<dbReference type="PANTHER" id="PTHR12428">
    <property type="entry name" value="OXA1"/>
    <property type="match status" value="1"/>
</dbReference>
<evidence type="ECO:0000259" key="11">
    <source>
        <dbReference type="Pfam" id="PF02096"/>
    </source>
</evidence>
<feature type="transmembrane region" description="Helical" evidence="10">
    <location>
        <begin position="233"/>
        <end position="251"/>
    </location>
</feature>
<evidence type="ECO:0000256" key="10">
    <source>
        <dbReference type="SAM" id="Phobius"/>
    </source>
</evidence>
<evidence type="ECO:0000313" key="13">
    <source>
        <dbReference type="Proteomes" id="UP000824118"/>
    </source>
</evidence>
<evidence type="ECO:0000256" key="5">
    <source>
        <dbReference type="ARBA" id="ARBA00022927"/>
    </source>
</evidence>
<keyword evidence="2" id="KW-0813">Transport</keyword>
<accession>A0A9D1LXS7</accession>
<organism evidence="12 13">
    <name type="scientific">Candidatus Limousia pullorum</name>
    <dbReference type="NCBI Taxonomy" id="2840860"/>
    <lineage>
        <taxon>Bacteria</taxon>
        <taxon>Bacillati</taxon>
        <taxon>Bacillota</taxon>
        <taxon>Clostridia</taxon>
        <taxon>Eubacteriales</taxon>
        <taxon>Oscillospiraceae</taxon>
        <taxon>Oscillospiraceae incertae sedis</taxon>
        <taxon>Candidatus Limousia</taxon>
    </lineage>
</organism>
<dbReference type="Proteomes" id="UP000824118">
    <property type="component" value="Unassembled WGS sequence"/>
</dbReference>
<comment type="subcellular location">
    <subcellularLocation>
        <location evidence="1">Cell membrane</location>
        <topology evidence="1">Multi-pass membrane protein</topology>
    </subcellularLocation>
    <subcellularLocation>
        <location evidence="9">Membrane</location>
        <topology evidence="9">Multi-pass membrane protein</topology>
    </subcellularLocation>
</comment>
<evidence type="ECO:0000256" key="7">
    <source>
        <dbReference type="ARBA" id="ARBA00023136"/>
    </source>
</evidence>
<dbReference type="InterPro" id="IPR028055">
    <property type="entry name" value="YidC/Oxa/ALB_C"/>
</dbReference>
<keyword evidence="6 10" id="KW-1133">Transmembrane helix</keyword>
<keyword evidence="3" id="KW-1003">Cell membrane</keyword>
<dbReference type="AlphaFoldDB" id="A0A9D1LXS7"/>
<comment type="caution">
    <text evidence="12">The sequence shown here is derived from an EMBL/GenBank/DDBJ whole genome shotgun (WGS) entry which is preliminary data.</text>
</comment>
<evidence type="ECO:0000256" key="8">
    <source>
        <dbReference type="ARBA" id="ARBA00023186"/>
    </source>
</evidence>
<dbReference type="InterPro" id="IPR001708">
    <property type="entry name" value="YidC/ALB3/OXA1/COX18"/>
</dbReference>
<evidence type="ECO:0000256" key="3">
    <source>
        <dbReference type="ARBA" id="ARBA00022475"/>
    </source>
</evidence>
<protein>
    <submittedName>
        <fullName evidence="12">YidC/Oxa1 family membrane protein insertase</fullName>
    </submittedName>
</protein>
<reference evidence="12" key="1">
    <citation type="submission" date="2020-10" db="EMBL/GenBank/DDBJ databases">
        <authorList>
            <person name="Gilroy R."/>
        </authorList>
    </citation>
    <scope>NUCLEOTIDE SEQUENCE</scope>
    <source>
        <strain evidence="12">ChiGjej1B1-1684</strain>
    </source>
</reference>
<feature type="transmembrane region" description="Helical" evidence="10">
    <location>
        <begin position="92"/>
        <end position="113"/>
    </location>
</feature>
<keyword evidence="8" id="KW-0143">Chaperone</keyword>
<name>A0A9D1LXS7_9FIRM</name>
<proteinExistence type="inferred from homology"/>
<feature type="transmembrane region" description="Helical" evidence="10">
    <location>
        <begin position="5"/>
        <end position="22"/>
    </location>
</feature>
<feature type="domain" description="Membrane insertase YidC/Oxa/ALB C-terminal" evidence="11">
    <location>
        <begin position="26"/>
        <end position="275"/>
    </location>
</feature>
<evidence type="ECO:0000256" key="2">
    <source>
        <dbReference type="ARBA" id="ARBA00022448"/>
    </source>
</evidence>
<evidence type="ECO:0000256" key="9">
    <source>
        <dbReference type="RuleBase" id="RU003945"/>
    </source>
</evidence>
<comment type="similarity">
    <text evidence="9">Belongs to the OXA1/ALB3/YidC family.</text>
</comment>
<sequence>MMQIFNYIGFILGYLLWWPLLIVKNFGIAIIIFTLIIKIITFPFSIKQQKSMAANQKLQEKQKLLREKYGNDRNKLNQEMQKLYEKENTSPMSGCITSILPMLVLLGVFYSVAYPLTNTLHLSSDSVNQAIDFMNSIPGLQQSSNAFYRQIEFVNIFPAIQNSSFVQEIFSASEIANISMFNQSFNLLGFDLLSTPSVAGGIYYAIPVLCLLTSIGSQLLLTKIQGNQMQGCMKVMLFVLPLFSAWIALNVPSAVGFYWIVSTVLSFVQTLVLQKFYNATKMGGKMEAQHVALLRLQEKNAQKLQ</sequence>
<dbReference type="GO" id="GO:0051205">
    <property type="term" value="P:protein insertion into membrane"/>
    <property type="evidence" value="ECO:0007669"/>
    <property type="project" value="TreeGrafter"/>
</dbReference>
<evidence type="ECO:0000313" key="12">
    <source>
        <dbReference type="EMBL" id="HIU49937.1"/>
    </source>
</evidence>